<evidence type="ECO:0000256" key="9">
    <source>
        <dbReference type="ARBA" id="ARBA00024073"/>
    </source>
</evidence>
<protein>
    <recommendedName>
        <fullName evidence="9">acetyl-CoA C-acyltransferase</fullName>
        <ecNumber evidence="9">2.3.1.16</ecNumber>
    </recommendedName>
</protein>
<dbReference type="PANTHER" id="PTHR43853:SF8">
    <property type="entry name" value="3-KETOACYL-COA THIOLASE, PEROXISOMAL"/>
    <property type="match status" value="1"/>
</dbReference>
<dbReference type="AlphaFoldDB" id="A0A6N7ES69"/>
<dbReference type="RefSeq" id="WP_152808498.1">
    <property type="nucleotide sequence ID" value="NZ_WHNW01000001.1"/>
</dbReference>
<keyword evidence="4" id="KW-0276">Fatty acid metabolism</keyword>
<dbReference type="CDD" id="cd00751">
    <property type="entry name" value="thiolase"/>
    <property type="match status" value="1"/>
</dbReference>
<dbReference type="Pfam" id="PF02803">
    <property type="entry name" value="Thiolase_C"/>
    <property type="match status" value="1"/>
</dbReference>
<dbReference type="GO" id="GO:0006635">
    <property type="term" value="P:fatty acid beta-oxidation"/>
    <property type="evidence" value="ECO:0007669"/>
    <property type="project" value="TreeGrafter"/>
</dbReference>
<dbReference type="Pfam" id="PF00108">
    <property type="entry name" value="Thiolase_N"/>
    <property type="match status" value="1"/>
</dbReference>
<keyword evidence="15" id="KW-1185">Reference proteome</keyword>
<evidence type="ECO:0000259" key="13">
    <source>
        <dbReference type="Pfam" id="PF02803"/>
    </source>
</evidence>
<dbReference type="PANTHER" id="PTHR43853">
    <property type="entry name" value="3-KETOACYL-COA THIOLASE, PEROXISOMAL"/>
    <property type="match status" value="1"/>
</dbReference>
<accession>A0A6N7ES69</accession>
<dbReference type="InterPro" id="IPR050215">
    <property type="entry name" value="Thiolase-like_sf_Thiolase"/>
</dbReference>
<dbReference type="InterPro" id="IPR020613">
    <property type="entry name" value="Thiolase_CS"/>
</dbReference>
<feature type="active site" description="Acyl-thioester intermediate" evidence="10">
    <location>
        <position position="91"/>
    </location>
</feature>
<evidence type="ECO:0000259" key="12">
    <source>
        <dbReference type="Pfam" id="PF00108"/>
    </source>
</evidence>
<dbReference type="GO" id="GO:0005737">
    <property type="term" value="C:cytoplasm"/>
    <property type="evidence" value="ECO:0007669"/>
    <property type="project" value="UniProtKB-ARBA"/>
</dbReference>
<dbReference type="Proteomes" id="UP000471298">
    <property type="component" value="Unassembled WGS sequence"/>
</dbReference>
<keyword evidence="7" id="KW-0576">Peroxisome</keyword>
<keyword evidence="6" id="KW-0443">Lipid metabolism</keyword>
<keyword evidence="8 11" id="KW-0012">Acyltransferase</keyword>
<dbReference type="Gene3D" id="3.40.47.10">
    <property type="match status" value="1"/>
</dbReference>
<evidence type="ECO:0000256" key="8">
    <source>
        <dbReference type="ARBA" id="ARBA00023315"/>
    </source>
</evidence>
<dbReference type="SUPFAM" id="SSF53901">
    <property type="entry name" value="Thiolase-like"/>
    <property type="match status" value="2"/>
</dbReference>
<name>A0A6N7ES69_9GAMM</name>
<evidence type="ECO:0000256" key="4">
    <source>
        <dbReference type="ARBA" id="ARBA00022832"/>
    </source>
</evidence>
<dbReference type="InterPro" id="IPR020616">
    <property type="entry name" value="Thiolase_N"/>
</dbReference>
<proteinExistence type="inferred from homology"/>
<dbReference type="EC" id="2.3.1.16" evidence="9"/>
<dbReference type="InterPro" id="IPR020617">
    <property type="entry name" value="Thiolase_C"/>
</dbReference>
<comment type="subcellular location">
    <subcellularLocation>
        <location evidence="1">Peroxisome</location>
    </subcellularLocation>
</comment>
<dbReference type="NCBIfam" id="TIGR01930">
    <property type="entry name" value="AcCoA-C-Actrans"/>
    <property type="match status" value="1"/>
</dbReference>
<feature type="active site" description="Proton acceptor" evidence="10">
    <location>
        <position position="355"/>
    </location>
</feature>
<keyword evidence="3 11" id="KW-0808">Transferase</keyword>
<evidence type="ECO:0000256" key="10">
    <source>
        <dbReference type="PIRSR" id="PIRSR000429-1"/>
    </source>
</evidence>
<feature type="domain" description="Thiolase C-terminal" evidence="13">
    <location>
        <begin position="276"/>
        <end position="397"/>
    </location>
</feature>
<evidence type="ECO:0000256" key="3">
    <source>
        <dbReference type="ARBA" id="ARBA00022679"/>
    </source>
</evidence>
<evidence type="ECO:0000256" key="7">
    <source>
        <dbReference type="ARBA" id="ARBA00023140"/>
    </source>
</evidence>
<dbReference type="InParanoid" id="A0A6N7ES69"/>
<evidence type="ECO:0000256" key="6">
    <source>
        <dbReference type="ARBA" id="ARBA00023098"/>
    </source>
</evidence>
<evidence type="ECO:0000256" key="1">
    <source>
        <dbReference type="ARBA" id="ARBA00004275"/>
    </source>
</evidence>
<dbReference type="PIRSF" id="PIRSF000429">
    <property type="entry name" value="Ac-CoA_Ac_transf"/>
    <property type="match status" value="1"/>
</dbReference>
<reference evidence="14 15" key="1">
    <citation type="submission" date="2019-10" db="EMBL/GenBank/DDBJ databases">
        <title>Cardiobacteriales fam. a chemoheterotrophic member of the order Cardiobacteriales, and proposal of Cardiobacteriales fam. nov.</title>
        <authorList>
            <person name="Wang C."/>
        </authorList>
    </citation>
    <scope>NUCLEOTIDE SEQUENCE [LARGE SCALE GENOMIC DNA]</scope>
    <source>
        <strain evidence="14 15">ML27</strain>
    </source>
</reference>
<feature type="domain" description="Thiolase N-terminal" evidence="12">
    <location>
        <begin position="6"/>
        <end position="269"/>
    </location>
</feature>
<evidence type="ECO:0000256" key="2">
    <source>
        <dbReference type="ARBA" id="ARBA00010982"/>
    </source>
</evidence>
<evidence type="ECO:0000313" key="14">
    <source>
        <dbReference type="EMBL" id="MPV85342.1"/>
    </source>
</evidence>
<dbReference type="GO" id="GO:0010124">
    <property type="term" value="P:phenylacetate catabolic process"/>
    <property type="evidence" value="ECO:0007669"/>
    <property type="project" value="TreeGrafter"/>
</dbReference>
<comment type="similarity">
    <text evidence="2 11">Belongs to the thiolase-like superfamily. Thiolase family.</text>
</comment>
<dbReference type="PROSITE" id="PS00737">
    <property type="entry name" value="THIOLASE_2"/>
    <property type="match status" value="1"/>
</dbReference>
<dbReference type="InterPro" id="IPR020610">
    <property type="entry name" value="Thiolase_AS"/>
</dbReference>
<dbReference type="InterPro" id="IPR002155">
    <property type="entry name" value="Thiolase"/>
</dbReference>
<dbReference type="GO" id="GO:0003988">
    <property type="term" value="F:acetyl-CoA C-acyltransferase activity"/>
    <property type="evidence" value="ECO:0007669"/>
    <property type="project" value="UniProtKB-EC"/>
</dbReference>
<dbReference type="PROSITE" id="PS00099">
    <property type="entry name" value="THIOLASE_3"/>
    <property type="match status" value="1"/>
</dbReference>
<evidence type="ECO:0000313" key="15">
    <source>
        <dbReference type="Proteomes" id="UP000471298"/>
    </source>
</evidence>
<dbReference type="EMBL" id="WHNW01000001">
    <property type="protein sequence ID" value="MPV85342.1"/>
    <property type="molecule type" value="Genomic_DNA"/>
</dbReference>
<comment type="caution">
    <text evidence="14">The sequence shown here is derived from an EMBL/GenBank/DDBJ whole genome shotgun (WGS) entry which is preliminary data.</text>
</comment>
<organism evidence="14 15">
    <name type="scientific">Ostreibacterium oceani</name>
    <dbReference type="NCBI Taxonomy" id="2654998"/>
    <lineage>
        <taxon>Bacteria</taxon>
        <taxon>Pseudomonadati</taxon>
        <taxon>Pseudomonadota</taxon>
        <taxon>Gammaproteobacteria</taxon>
        <taxon>Cardiobacteriales</taxon>
        <taxon>Ostreibacteriaceae</taxon>
        <taxon>Ostreibacterium</taxon>
    </lineage>
</organism>
<gene>
    <name evidence="14" type="ORF">GCU85_01165</name>
</gene>
<dbReference type="InterPro" id="IPR016039">
    <property type="entry name" value="Thiolase-like"/>
</dbReference>
<evidence type="ECO:0000256" key="11">
    <source>
        <dbReference type="RuleBase" id="RU003557"/>
    </source>
</evidence>
<evidence type="ECO:0000256" key="5">
    <source>
        <dbReference type="ARBA" id="ARBA00022946"/>
    </source>
</evidence>
<feature type="active site" description="Proton acceptor" evidence="10">
    <location>
        <position position="385"/>
    </location>
</feature>
<keyword evidence="5" id="KW-0809">Transit peptide</keyword>
<dbReference type="FunFam" id="3.40.47.10:FF:000010">
    <property type="entry name" value="Acetyl-CoA acetyltransferase (Thiolase)"/>
    <property type="match status" value="1"/>
</dbReference>
<sequence length="399" mass="41597">MSSPAYIVAYARTPMGRAYKGRLQHITAPSLFGHAITHAVSRSGLQAESIDDVIMGCALPEGTQYYNIGRLSAMAAGLPVQVPGMTVDRQCASGLMAQAIAAMQVQTGQSHTVVAGGGEQLSLVQNAHMNQSHREDNILKKRLPASYLSMLETAEIVAKRYGISRHAQDELALLSQQRAASAQSKAIRQQEIAPISAAFLSQFSPSAPADEGLSVNEGLCVDENPRPTTTLDGLAQLTPVMDTANSSVTAGNACGFADGAAALVFASEQAVAKHQLKPLAIFHGVSVAGCEPDEMGVGPIYAVPKLLNRFGLGIGDIGLWELNEAFASQALYCINQLGLDKNKVNINGGAIALGHPYGMTGARLSGTAILTAQEKGAKYAVVTMCIGGGQGAAGLIEIL</sequence>